<feature type="transmembrane region" description="Helical" evidence="7">
    <location>
        <begin position="57"/>
        <end position="82"/>
    </location>
</feature>
<keyword evidence="4 7" id="KW-0812">Transmembrane</keyword>
<dbReference type="Proteomes" id="UP000019678">
    <property type="component" value="Unassembled WGS sequence"/>
</dbReference>
<evidence type="ECO:0000256" key="5">
    <source>
        <dbReference type="ARBA" id="ARBA00022989"/>
    </source>
</evidence>
<accession>A0A017SZX8</accession>
<keyword evidence="5 7" id="KW-1133">Transmembrane helix</keyword>
<evidence type="ECO:0000313" key="9">
    <source>
        <dbReference type="Proteomes" id="UP000019678"/>
    </source>
</evidence>
<dbReference type="PANTHER" id="PTHR34584:SF1">
    <property type="entry name" value="NA(+)_H(+) ANTIPORTER SUBUNIT E1"/>
    <property type="match status" value="1"/>
</dbReference>
<dbReference type="Pfam" id="PF01899">
    <property type="entry name" value="MNHE"/>
    <property type="match status" value="1"/>
</dbReference>
<evidence type="ECO:0000256" key="4">
    <source>
        <dbReference type="ARBA" id="ARBA00022692"/>
    </source>
</evidence>
<evidence type="ECO:0000256" key="3">
    <source>
        <dbReference type="ARBA" id="ARBA00022475"/>
    </source>
</evidence>
<name>A0A017SZX8_9BACT</name>
<gene>
    <name evidence="8" type="ORF">CAP_7639</name>
</gene>
<evidence type="ECO:0000313" key="8">
    <source>
        <dbReference type="EMBL" id="EYF01871.1"/>
    </source>
</evidence>
<comment type="similarity">
    <text evidence="2">Belongs to the CPA3 antiporters (TC 2.A.63) subunit E family.</text>
</comment>
<keyword evidence="9" id="KW-1185">Reference proteome</keyword>
<keyword evidence="6 7" id="KW-0472">Membrane</keyword>
<organism evidence="8 9">
    <name type="scientific">Chondromyces apiculatus DSM 436</name>
    <dbReference type="NCBI Taxonomy" id="1192034"/>
    <lineage>
        <taxon>Bacteria</taxon>
        <taxon>Pseudomonadati</taxon>
        <taxon>Myxococcota</taxon>
        <taxon>Polyangia</taxon>
        <taxon>Polyangiales</taxon>
        <taxon>Polyangiaceae</taxon>
        <taxon>Chondromyces</taxon>
    </lineage>
</organism>
<reference evidence="8 9" key="1">
    <citation type="submission" date="2013-05" db="EMBL/GenBank/DDBJ databases">
        <title>Genome assembly of Chondromyces apiculatus DSM 436.</title>
        <authorList>
            <person name="Sharma G."/>
            <person name="Khatri I."/>
            <person name="Kaur C."/>
            <person name="Mayilraj S."/>
            <person name="Subramanian S."/>
        </authorList>
    </citation>
    <scope>NUCLEOTIDE SEQUENCE [LARGE SCALE GENOMIC DNA]</scope>
    <source>
        <strain evidence="8 9">DSM 436</strain>
    </source>
</reference>
<dbReference type="AlphaFoldDB" id="A0A017SZX8"/>
<dbReference type="EMBL" id="ASRX01000069">
    <property type="protein sequence ID" value="EYF01871.1"/>
    <property type="molecule type" value="Genomic_DNA"/>
</dbReference>
<evidence type="ECO:0000256" key="1">
    <source>
        <dbReference type="ARBA" id="ARBA00004651"/>
    </source>
</evidence>
<dbReference type="InterPro" id="IPR002758">
    <property type="entry name" value="Cation_antiport_E"/>
</dbReference>
<dbReference type="STRING" id="1192034.CAP_7639"/>
<protein>
    <submittedName>
        <fullName evidence="8">Na(+) H(+) antiporter subunit E</fullName>
    </submittedName>
</protein>
<dbReference type="NCBIfam" id="NF006518">
    <property type="entry name" value="PRK08965.1-2"/>
    <property type="match status" value="1"/>
</dbReference>
<dbReference type="PIRSF" id="PIRSF019239">
    <property type="entry name" value="MrpE"/>
    <property type="match status" value="1"/>
</dbReference>
<dbReference type="PANTHER" id="PTHR34584">
    <property type="entry name" value="NA(+)/H(+) ANTIPORTER SUBUNIT E1"/>
    <property type="match status" value="1"/>
</dbReference>
<evidence type="ECO:0000256" key="7">
    <source>
        <dbReference type="SAM" id="Phobius"/>
    </source>
</evidence>
<proteinExistence type="inferred from homology"/>
<dbReference type="GO" id="GO:0008324">
    <property type="term" value="F:monoatomic cation transmembrane transporter activity"/>
    <property type="evidence" value="ECO:0007669"/>
    <property type="project" value="InterPro"/>
</dbReference>
<keyword evidence="3" id="KW-1003">Cell membrane</keyword>
<dbReference type="eggNOG" id="COG1863">
    <property type="taxonomic scope" value="Bacteria"/>
</dbReference>
<comment type="subcellular location">
    <subcellularLocation>
        <location evidence="1">Cell membrane</location>
        <topology evidence="1">Multi-pass membrane protein</topology>
    </subcellularLocation>
</comment>
<dbReference type="RefSeq" id="WP_197041473.1">
    <property type="nucleotide sequence ID" value="NZ_ASRX01000069.1"/>
</dbReference>
<comment type="caution">
    <text evidence="8">The sequence shown here is derived from an EMBL/GenBank/DDBJ whole genome shotgun (WGS) entry which is preliminary data.</text>
</comment>
<evidence type="ECO:0000256" key="2">
    <source>
        <dbReference type="ARBA" id="ARBA00006228"/>
    </source>
</evidence>
<dbReference type="GO" id="GO:0005886">
    <property type="term" value="C:plasma membrane"/>
    <property type="evidence" value="ECO:0007669"/>
    <property type="project" value="UniProtKB-SubCell"/>
</dbReference>
<sequence>MRWLFPHPALAVMLAVIWLFLRNEITPGGVVFALLVGVTVPVLTRRFWPERTRIRIGLRLVAFLAVVVWDIVIANFEMAWLVMFRRSRDLRSHWLVVPLDLEGADAIAMLTATLCLAPGTVASDLSADGRALLVHAIDVADPEAEVARIKARYEAPLRRIFA</sequence>
<evidence type="ECO:0000256" key="6">
    <source>
        <dbReference type="ARBA" id="ARBA00023136"/>
    </source>
</evidence>